<dbReference type="InterPro" id="IPR003035">
    <property type="entry name" value="RWP-RK_dom"/>
</dbReference>
<keyword evidence="2" id="KW-0805">Transcription regulation</keyword>
<dbReference type="Pfam" id="PF02042">
    <property type="entry name" value="RWP-RK"/>
    <property type="match status" value="1"/>
</dbReference>
<feature type="compositionally biased region" description="Low complexity" evidence="7">
    <location>
        <begin position="661"/>
        <end position="674"/>
    </location>
</feature>
<dbReference type="GO" id="GO:0003677">
    <property type="term" value="F:DNA binding"/>
    <property type="evidence" value="ECO:0007669"/>
    <property type="project" value="UniProtKB-KW"/>
</dbReference>
<feature type="region of interest" description="Disordered" evidence="7">
    <location>
        <begin position="1085"/>
        <end position="1108"/>
    </location>
</feature>
<dbReference type="GO" id="GO:0003700">
    <property type="term" value="F:DNA-binding transcription factor activity"/>
    <property type="evidence" value="ECO:0007669"/>
    <property type="project" value="InterPro"/>
</dbReference>
<evidence type="ECO:0000256" key="2">
    <source>
        <dbReference type="ARBA" id="ARBA00023015"/>
    </source>
</evidence>
<reference evidence="9" key="2">
    <citation type="submission" date="2017-07" db="EMBL/GenBank/DDBJ databases">
        <title>WGS assembly of Chlamydomonas reinhardtii.</title>
        <authorList>
            <consortium name="Chlamydomonas Annotation Team"/>
            <consortium name="JGI Annotation Team"/>
            <person name="Merchant S.S."/>
            <person name="Prochnik S.E."/>
            <person name="Vallon O."/>
            <person name="Harris E.H."/>
            <person name="Karpowicz S.J."/>
            <person name="Witman G.B."/>
            <person name="Terry A."/>
            <person name="Salamov A."/>
            <person name="Fritz-Laylin L.K."/>
            <person name="Marechal-Drouard L."/>
            <person name="Marshall W.F."/>
            <person name="Qu L.H."/>
            <person name="Nelson D.R."/>
            <person name="Sanderfoot A.A."/>
            <person name="Spalding M.H."/>
            <person name="Kapitonov V.V."/>
            <person name="Ren Q."/>
            <person name="Ferris P."/>
            <person name="Lindquist E."/>
            <person name="Shapiro H."/>
            <person name="Lucas S.M."/>
            <person name="Grimwood J."/>
            <person name="Schmutz J."/>
            <person name="Grigoriev I.V."/>
            <person name="Rokhsar D.S."/>
        </authorList>
    </citation>
    <scope>NUCLEOTIDE SEQUENCE</scope>
    <source>
        <strain evidence="9">CC-503 cw92 mt+</strain>
    </source>
</reference>
<feature type="compositionally biased region" description="Low complexity" evidence="7">
    <location>
        <begin position="751"/>
        <end position="771"/>
    </location>
</feature>
<feature type="compositionally biased region" description="Gly residues" evidence="7">
    <location>
        <begin position="1253"/>
        <end position="1264"/>
    </location>
</feature>
<dbReference type="EMBL" id="CM008967">
    <property type="protein sequence ID" value="PNW82599.1"/>
    <property type="molecule type" value="Genomic_DNA"/>
</dbReference>
<name>A0A2K3DPY0_CHLRE</name>
<dbReference type="PANTHER" id="PTHR46373">
    <property type="entry name" value="PROTEIN RKD4"/>
    <property type="match status" value="1"/>
</dbReference>
<feature type="region of interest" description="Disordered" evidence="7">
    <location>
        <begin position="893"/>
        <end position="913"/>
    </location>
</feature>
<evidence type="ECO:0000313" key="9">
    <source>
        <dbReference type="EMBL" id="PNW82599.1"/>
    </source>
</evidence>
<dbReference type="InterPro" id="IPR044607">
    <property type="entry name" value="RKD-like"/>
</dbReference>
<dbReference type="EMBL" id="CM008967">
    <property type="protein sequence ID" value="PNW82600.1"/>
    <property type="molecule type" value="Genomic_DNA"/>
</dbReference>
<dbReference type="KEGG" id="cre:CHLRE_06g285600v5"/>
<feature type="compositionally biased region" description="Low complexity" evidence="7">
    <location>
        <begin position="1269"/>
        <end position="1284"/>
    </location>
</feature>
<dbReference type="Proteomes" id="UP000006906">
    <property type="component" value="Chromosome 6"/>
</dbReference>
<feature type="region of interest" description="Disordered" evidence="7">
    <location>
        <begin position="501"/>
        <end position="524"/>
    </location>
</feature>
<feature type="region of interest" description="Disordered" evidence="7">
    <location>
        <begin position="595"/>
        <end position="631"/>
    </location>
</feature>
<feature type="region of interest" description="Disordered" evidence="7">
    <location>
        <begin position="1020"/>
        <end position="1064"/>
    </location>
</feature>
<reference evidence="9 10" key="1">
    <citation type="journal article" date="2007" name="Science">
        <title>The Chlamydomonas genome reveals the evolution of key animal and plant functions.</title>
        <authorList>
            <person name="Merchant S.S."/>
            <person name="Prochnik S.E."/>
            <person name="Vallon O."/>
            <person name="Harris E.H."/>
            <person name="Karpowicz S.J."/>
            <person name="Witman G.B."/>
            <person name="Terry A."/>
            <person name="Salamov A."/>
            <person name="Fritz-Laylin L.K."/>
            <person name="Marechal-Drouard L."/>
            <person name="Marshall W.F."/>
            <person name="Qu L.H."/>
            <person name="Nelson D.R."/>
            <person name="Sanderfoot A.A."/>
            <person name="Spalding M.H."/>
            <person name="Kapitonov V.V."/>
            <person name="Ren Q."/>
            <person name="Ferris P."/>
            <person name="Lindquist E."/>
            <person name="Shapiro H."/>
            <person name="Lucas S.M."/>
            <person name="Grimwood J."/>
            <person name="Schmutz J."/>
            <person name="Cardol P."/>
            <person name="Cerutti H."/>
            <person name="Chanfreau G."/>
            <person name="Chen C.L."/>
            <person name="Cognat V."/>
            <person name="Croft M.T."/>
            <person name="Dent R."/>
            <person name="Dutcher S."/>
            <person name="Fernandez E."/>
            <person name="Fukuzawa H."/>
            <person name="Gonzalez-Ballester D."/>
            <person name="Gonzalez-Halphen D."/>
            <person name="Hallmann A."/>
            <person name="Hanikenne M."/>
            <person name="Hippler M."/>
            <person name="Inwood W."/>
            <person name="Jabbari K."/>
            <person name="Kalanon M."/>
            <person name="Kuras R."/>
            <person name="Lefebvre P.A."/>
            <person name="Lemaire S.D."/>
            <person name="Lobanov A.V."/>
            <person name="Lohr M."/>
            <person name="Manuell A."/>
            <person name="Meier I."/>
            <person name="Mets L."/>
            <person name="Mittag M."/>
            <person name="Mittelmeier T."/>
            <person name="Moroney J.V."/>
            <person name="Moseley J."/>
            <person name="Napoli C."/>
            <person name="Nedelcu A.M."/>
            <person name="Niyogi K."/>
            <person name="Novoselov S.V."/>
            <person name="Paulsen I.T."/>
            <person name="Pazour G."/>
            <person name="Purton S."/>
            <person name="Ral J.P."/>
            <person name="Riano-Pachon D.M."/>
            <person name="Riekhof W."/>
            <person name="Rymarquis L."/>
            <person name="Schroda M."/>
            <person name="Stern D."/>
            <person name="Umen J."/>
            <person name="Willows R."/>
            <person name="Wilson N."/>
            <person name="Zimmer S.L."/>
            <person name="Allmer J."/>
            <person name="Balk J."/>
            <person name="Bisova K."/>
            <person name="Chen C.J."/>
            <person name="Elias M."/>
            <person name="Gendler K."/>
            <person name="Hauser C."/>
            <person name="Lamb M.R."/>
            <person name="Ledford H."/>
            <person name="Long J.C."/>
            <person name="Minagawa J."/>
            <person name="Page M.D."/>
            <person name="Pan J."/>
            <person name="Pootakham W."/>
            <person name="Roje S."/>
            <person name="Rose A."/>
            <person name="Stahlberg E."/>
            <person name="Terauchi A.M."/>
            <person name="Yang P."/>
            <person name="Ball S."/>
            <person name="Bowler C."/>
            <person name="Dieckmann C.L."/>
            <person name="Gladyshev V.N."/>
            <person name="Green P."/>
            <person name="Jorgensen R."/>
            <person name="Mayfield S."/>
            <person name="Mueller-Roeber B."/>
            <person name="Rajamani S."/>
            <person name="Sayre R.T."/>
            <person name="Brokstein P."/>
            <person name="Dubchak I."/>
            <person name="Goodstein D."/>
            <person name="Hornick L."/>
            <person name="Huang Y.W."/>
            <person name="Jhaveri J."/>
            <person name="Luo Y."/>
            <person name="Martinez D."/>
            <person name="Ngau W.C."/>
            <person name="Otillar B."/>
            <person name="Poliakov A."/>
            <person name="Porter A."/>
            <person name="Szajkowski L."/>
            <person name="Werner G."/>
            <person name="Zhou K."/>
            <person name="Grigoriev I.V."/>
            <person name="Rokhsar D.S."/>
            <person name="Grossman A.R."/>
        </authorList>
    </citation>
    <scope>NUCLEOTIDE SEQUENCE [LARGE SCALE GENOMIC DNA]</scope>
    <source>
        <strain evidence="10">CC-503</strain>
        <strain evidence="9">CC-503 cw92 mt+</strain>
    </source>
</reference>
<organism evidence="9 10">
    <name type="scientific">Chlamydomonas reinhardtii</name>
    <name type="common">Chlamydomonas smithii</name>
    <dbReference type="NCBI Taxonomy" id="3055"/>
    <lineage>
        <taxon>Eukaryota</taxon>
        <taxon>Viridiplantae</taxon>
        <taxon>Chlorophyta</taxon>
        <taxon>core chlorophytes</taxon>
        <taxon>Chlorophyceae</taxon>
        <taxon>CS clade</taxon>
        <taxon>Chlamydomonadales</taxon>
        <taxon>Chlamydomonadaceae</taxon>
        <taxon>Chlamydomonas</taxon>
    </lineage>
</organism>
<evidence type="ECO:0000313" key="10">
    <source>
        <dbReference type="Proteomes" id="UP000006906"/>
    </source>
</evidence>
<sequence>MLDTFDSLVAGLPMLLDTDDGPSLEDLLTGASSAPQLRTRQEAAEKMILGTSDLFLDSVPDLWMADGAGDSAGGCGNGGLLDGGGLQRSQQQQTHRTLLPAAAEESRVCSGAATPPAAAIAAPSEALGSHVPGGESNAAAFSRGQGLRLQQQQAAGPAAGIAGGAAATACGLGAALDAASSRMRIVSSSSQALFHSTASPAVCLDRSASSTASAGAAAPAAPAPPVTPAAAAIARLMSYTQPPPPAPAHAAGPVRIAAGSSRAALLLSPRAVAEMPARYDGCLSVPPATFSSTTSWNPWRPIPTPAEVLAAATAAAADGGGGLAPTRFGDCLFGRAAGAHCISDPVAMPSLRIASSAEVSALKANGAGFQHAYPGGGGFGGGSALATASSWHASCSAMFLEQQQQQQLQQSSLPQLPAAGFGDGELSHRRLLPLTAANPLGGNSKRRHDGGGGFLLPGPGQRRGAAVDGMDDFLDDWGAGPAGCWGAPLIMPPPALCAPPLLPNDHGGNDGGKGAAGGSGSQISSLRSAWSTGVLLRQQGSAPAHVVSSSSLQQPHGSPAPPVAAAALHVHQQHDWQQRLIAVSPAAVAAAEAAGGDAASSSGHGSGLGNSAEAGPMRLGPMQQQQQQQQVEQQLQQLQQLQCESLLHRRWLPDGGGGGAAPASGSGATCGPGSREPARWPPVAVESICCPPCQQLPAGFTPPLTPPLDTMDRVLTSLEQIKLQQFQQQERRQQQQQQQQQQQLAAGWSGGPQAQQQWLPQQPQPLGHQAHTAAAPPLRIQLEMELEALAVQGPLLSTPRGDNTTTHSALVVAPLPHDFAATCLLGQQGMGSAADDAGGACWVRGSSSRVPLDSSSGKATYEPSAGAAAALSAAVAALPPAAAGGAAPRGIERQLDRPAPLGPQQQQAAQQQGADACCGRRGHLMELRGIGASGTYACGLEDHVMPLELQQQQRHLQQQLPRPINSTDVEKLVPPADGCEGAAAVRRAEERLQLLSSGGGLRVLHGSTSSGRVPSEYLKPAAAAEKQGDGDSRALPTKARDAAASAVDAGLPRKKRPGAGDKAAQLLARAKAQAAAVDWPLPLPAEAKRSGRSTGAPRVKEEDEDGEWMGDEGPLVAVALLGEHPLQQEPTLEQLKRYYEQPIKAAARALGISLTCFKGVCRRLGVPRWPGRKLQTLKKMRDTLLQAGVGGAVTIECAGGAVISPAEQTDLIAKIALNISDIYADACTPMYPEFTRVRQLQYKTRSVARQGRRGGASGGGGAGRKGAEGSDSSDGEGTVTRRTTGGAGVGKRGGGVVKRRRRFSERYSVSSDEEASEASEEPDAGEVPQED</sequence>
<comment type="function">
    <text evidence="1">Putative transcription factor.</text>
</comment>
<keyword evidence="6" id="KW-0539">Nucleus</keyword>
<feature type="compositionally biased region" description="Acidic residues" evidence="7">
    <location>
        <begin position="1311"/>
        <end position="1331"/>
    </location>
</feature>
<dbReference type="RefSeq" id="XP_042924042.1">
    <property type="nucleotide sequence ID" value="XM_043063335.1"/>
</dbReference>
<evidence type="ECO:0000259" key="8">
    <source>
        <dbReference type="PROSITE" id="PS51519"/>
    </source>
</evidence>
<evidence type="ECO:0000256" key="4">
    <source>
        <dbReference type="ARBA" id="ARBA00023125"/>
    </source>
</evidence>
<dbReference type="GeneID" id="5721000"/>
<dbReference type="STRING" id="3055.A0A2K3DPY0"/>
<keyword evidence="3" id="KW-0175">Coiled coil</keyword>
<keyword evidence="4" id="KW-0238">DNA-binding</keyword>
<evidence type="ECO:0000256" key="7">
    <source>
        <dbReference type="SAM" id="MobiDB-lite"/>
    </source>
</evidence>
<feature type="domain" description="RWP-RK" evidence="8">
    <location>
        <begin position="1111"/>
        <end position="1199"/>
    </location>
</feature>
<keyword evidence="10" id="KW-1185">Reference proteome</keyword>
<evidence type="ECO:0000256" key="6">
    <source>
        <dbReference type="ARBA" id="ARBA00023242"/>
    </source>
</evidence>
<feature type="region of interest" description="Disordered" evidence="7">
    <location>
        <begin position="435"/>
        <end position="464"/>
    </location>
</feature>
<feature type="region of interest" description="Disordered" evidence="7">
    <location>
        <begin position="650"/>
        <end position="678"/>
    </location>
</feature>
<proteinExistence type="predicted"/>
<feature type="region of interest" description="Disordered" evidence="7">
    <location>
        <begin position="732"/>
        <end position="772"/>
    </location>
</feature>
<keyword evidence="5" id="KW-0804">Transcription</keyword>
<dbReference type="PANTHER" id="PTHR46373:SF2">
    <property type="entry name" value="RWP-RK DOMAIN-CONTAINING PROTEIN"/>
    <property type="match status" value="1"/>
</dbReference>
<dbReference type="OrthoDB" id="552509at2759"/>
<evidence type="ECO:0000256" key="5">
    <source>
        <dbReference type="ARBA" id="ARBA00023163"/>
    </source>
</evidence>
<feature type="region of interest" description="Disordered" evidence="7">
    <location>
        <begin position="541"/>
        <end position="563"/>
    </location>
</feature>
<feature type="compositionally biased region" description="Gly residues" evidence="7">
    <location>
        <begin position="509"/>
        <end position="520"/>
    </location>
</feature>
<dbReference type="Gramene" id="PNW82599">
    <property type="protein sequence ID" value="PNW82599"/>
    <property type="gene ID" value="CHLRE_06g285600v5"/>
</dbReference>
<feature type="compositionally biased region" description="Low complexity" evidence="7">
    <location>
        <begin position="732"/>
        <end position="743"/>
    </location>
</feature>
<dbReference type="PROSITE" id="PS51519">
    <property type="entry name" value="RWP_RK"/>
    <property type="match status" value="1"/>
</dbReference>
<gene>
    <name evidence="9" type="ORF">CHLRE_06g285600v5</name>
</gene>
<protein>
    <recommendedName>
        <fullName evidence="8">RWP-RK domain-containing protein</fullName>
    </recommendedName>
</protein>
<evidence type="ECO:0000256" key="1">
    <source>
        <dbReference type="ARBA" id="ARBA00004049"/>
    </source>
</evidence>
<dbReference type="RefSeq" id="XP_042924041.1">
    <property type="nucleotide sequence ID" value="XM_043063336.1"/>
</dbReference>
<accession>A0A2K3DPY0</accession>
<evidence type="ECO:0000256" key="3">
    <source>
        <dbReference type="ARBA" id="ARBA00023054"/>
    </source>
</evidence>
<feature type="compositionally biased region" description="Gly residues" evidence="7">
    <location>
        <begin position="1285"/>
        <end position="1296"/>
    </location>
</feature>
<dbReference type="Gramene" id="PNW82600">
    <property type="protein sequence ID" value="PNW82600"/>
    <property type="gene ID" value="CHLRE_06g285600v5"/>
</dbReference>
<feature type="region of interest" description="Disordered" evidence="7">
    <location>
        <begin position="1245"/>
        <end position="1331"/>
    </location>
</feature>
<feature type="compositionally biased region" description="Polar residues" evidence="7">
    <location>
        <begin position="547"/>
        <end position="556"/>
    </location>
</feature>